<name>A0A1H2FNS7_9BACT</name>
<evidence type="ECO:0000256" key="2">
    <source>
        <dbReference type="PROSITE-ProRule" id="PRU00626"/>
    </source>
</evidence>
<dbReference type="SUPFAM" id="SSF75471">
    <property type="entry name" value="YhbY-like"/>
    <property type="match status" value="1"/>
</dbReference>
<keyword evidence="1 2" id="KW-0694">RNA-binding</keyword>
<dbReference type="Proteomes" id="UP000199608">
    <property type="component" value="Unassembled WGS sequence"/>
</dbReference>
<evidence type="ECO:0000256" key="1">
    <source>
        <dbReference type="ARBA" id="ARBA00022884"/>
    </source>
</evidence>
<dbReference type="InterPro" id="IPR035920">
    <property type="entry name" value="YhbY-like_sf"/>
</dbReference>
<dbReference type="AlphaFoldDB" id="A0A1H2FNS7"/>
<gene>
    <name evidence="4" type="ORF">SAMN04487931_104258</name>
</gene>
<evidence type="ECO:0000259" key="3">
    <source>
        <dbReference type="PROSITE" id="PS51295"/>
    </source>
</evidence>
<dbReference type="Gene3D" id="3.30.110.60">
    <property type="entry name" value="YhbY-like"/>
    <property type="match status" value="1"/>
</dbReference>
<organism evidence="4 5">
    <name type="scientific">Desulfobacula phenolica</name>
    <dbReference type="NCBI Taxonomy" id="90732"/>
    <lineage>
        <taxon>Bacteria</taxon>
        <taxon>Pseudomonadati</taxon>
        <taxon>Thermodesulfobacteriota</taxon>
        <taxon>Desulfobacteria</taxon>
        <taxon>Desulfobacterales</taxon>
        <taxon>Desulfobacteraceae</taxon>
        <taxon>Desulfobacula</taxon>
    </lineage>
</organism>
<accession>A0A1H2FNS7</accession>
<dbReference type="PROSITE" id="PS51295">
    <property type="entry name" value="CRM"/>
    <property type="match status" value="1"/>
</dbReference>
<protein>
    <submittedName>
        <fullName evidence="4">RNA-binding protein</fullName>
    </submittedName>
</protein>
<keyword evidence="5" id="KW-1185">Reference proteome</keyword>
<dbReference type="NCBIfam" id="TIGR00253">
    <property type="entry name" value="RNA_bind_YhbY"/>
    <property type="match status" value="1"/>
</dbReference>
<dbReference type="SMART" id="SM01103">
    <property type="entry name" value="CRS1_YhbY"/>
    <property type="match status" value="1"/>
</dbReference>
<dbReference type="EMBL" id="FNLL01000004">
    <property type="protein sequence ID" value="SDU08962.1"/>
    <property type="molecule type" value="Genomic_DNA"/>
</dbReference>
<feature type="domain" description="CRM" evidence="3">
    <location>
        <begin position="2"/>
        <end position="99"/>
    </location>
</feature>
<proteinExistence type="predicted"/>
<sequence length="101" mass="11413">MKELKGSQKKYLRGLAHNLNPSAFIGQKGITQTLIAEIDQALEATELIKVKFNDFKEKDQKNSLINEIAKATQSHIAGMIGHVAILYRQNKDLEKQQIRLP</sequence>
<dbReference type="InterPro" id="IPR017924">
    <property type="entry name" value="RNA-binding_YhbY"/>
</dbReference>
<dbReference type="PANTHER" id="PTHR40065">
    <property type="entry name" value="RNA-BINDING PROTEIN YHBY"/>
    <property type="match status" value="1"/>
</dbReference>
<dbReference type="InterPro" id="IPR001890">
    <property type="entry name" value="RNA-binding_CRM"/>
</dbReference>
<evidence type="ECO:0000313" key="4">
    <source>
        <dbReference type="EMBL" id="SDU08962.1"/>
    </source>
</evidence>
<dbReference type="Pfam" id="PF01985">
    <property type="entry name" value="CRS1_YhbY"/>
    <property type="match status" value="1"/>
</dbReference>
<dbReference type="InterPro" id="IPR051925">
    <property type="entry name" value="RNA-binding_domain"/>
</dbReference>
<dbReference type="PANTHER" id="PTHR40065:SF3">
    <property type="entry name" value="RNA-BINDING PROTEIN YHBY"/>
    <property type="match status" value="1"/>
</dbReference>
<dbReference type="GO" id="GO:0003723">
    <property type="term" value="F:RNA binding"/>
    <property type="evidence" value="ECO:0007669"/>
    <property type="project" value="UniProtKB-UniRule"/>
</dbReference>
<reference evidence="5" key="1">
    <citation type="submission" date="2016-10" db="EMBL/GenBank/DDBJ databases">
        <authorList>
            <person name="Varghese N."/>
            <person name="Submissions S."/>
        </authorList>
    </citation>
    <scope>NUCLEOTIDE SEQUENCE [LARGE SCALE GENOMIC DNA]</scope>
    <source>
        <strain evidence="5">DSM 3384</strain>
    </source>
</reference>
<evidence type="ECO:0000313" key="5">
    <source>
        <dbReference type="Proteomes" id="UP000199608"/>
    </source>
</evidence>